<dbReference type="EMBL" id="MKIQ01000027">
    <property type="protein sequence ID" value="OFI46923.1"/>
    <property type="molecule type" value="Genomic_DNA"/>
</dbReference>
<keyword evidence="5" id="KW-1185">Reference proteome</keyword>
<proteinExistence type="predicted"/>
<dbReference type="InterPro" id="IPR007921">
    <property type="entry name" value="CHAP_dom"/>
</dbReference>
<feature type="domain" description="Peptidase C51" evidence="3">
    <location>
        <begin position="42"/>
        <end position="160"/>
    </location>
</feature>
<name>A0A9Q5JGV9_9LACT</name>
<dbReference type="Gene3D" id="3.90.1720.10">
    <property type="entry name" value="endopeptidase domain like (from Nostoc punctiforme)"/>
    <property type="match status" value="1"/>
</dbReference>
<dbReference type="Pfam" id="PF05257">
    <property type="entry name" value="CHAP"/>
    <property type="match status" value="1"/>
</dbReference>
<reference evidence="5" key="1">
    <citation type="submission" date="2016-09" db="EMBL/GenBank/DDBJ databases">
        <title>Draft genome sequence of a novel species of the family Streptococcaceae isolated from flowers.</title>
        <authorList>
            <person name="Chuah L.-O."/>
            <person name="Yap K.-P."/>
            <person name="Thong K.L."/>
            <person name="Liong M.T."/>
            <person name="Ahmad R."/>
            <person name="Rusul G."/>
        </authorList>
    </citation>
    <scope>NUCLEOTIDE SEQUENCE [LARGE SCALE GENOMIC DNA]</scope>
    <source>
        <strain evidence="5">HibF3</strain>
    </source>
</reference>
<evidence type="ECO:0000259" key="3">
    <source>
        <dbReference type="PROSITE" id="PS50911"/>
    </source>
</evidence>
<dbReference type="Pfam" id="PF08460">
    <property type="entry name" value="SH3_5"/>
    <property type="match status" value="2"/>
</dbReference>
<organism evidence="4 5">
    <name type="scientific">Floricoccus penangensis</name>
    <dbReference type="NCBI Taxonomy" id="1859475"/>
    <lineage>
        <taxon>Bacteria</taxon>
        <taxon>Bacillati</taxon>
        <taxon>Bacillota</taxon>
        <taxon>Bacilli</taxon>
        <taxon>Lactobacillales</taxon>
        <taxon>Streptococcaceae</taxon>
        <taxon>Floricoccus</taxon>
    </lineage>
</organism>
<dbReference type="Gene3D" id="2.30.30.40">
    <property type="entry name" value="SH3 Domains"/>
    <property type="match status" value="2"/>
</dbReference>
<comment type="catalytic activity">
    <reaction evidence="1">
        <text>Hydrolyzes the link between N-acetylmuramoyl residues and L-amino acid residues in certain cell-wall glycopeptides.</text>
        <dbReference type="EC" id="3.5.1.28"/>
    </reaction>
</comment>
<protein>
    <recommendedName>
        <fullName evidence="2">N-acetylmuramoyl-L-alanine amidase</fullName>
        <ecNumber evidence="2">3.5.1.28</ecNumber>
    </recommendedName>
</protein>
<dbReference type="AlphaFoldDB" id="A0A9Q5JGV9"/>
<dbReference type="SUPFAM" id="SSF54001">
    <property type="entry name" value="Cysteine proteinases"/>
    <property type="match status" value="1"/>
</dbReference>
<dbReference type="Proteomes" id="UP000177273">
    <property type="component" value="Unassembled WGS sequence"/>
</dbReference>
<dbReference type="PROSITE" id="PS50911">
    <property type="entry name" value="CHAP"/>
    <property type="match status" value="1"/>
</dbReference>
<dbReference type="InterPro" id="IPR006637">
    <property type="entry name" value="ChW"/>
</dbReference>
<dbReference type="RefSeq" id="WP_070788056.1">
    <property type="nucleotide sequence ID" value="NZ_MKIQ01000027.1"/>
</dbReference>
<gene>
    <name evidence="4" type="ORF">BG262_03800</name>
</gene>
<dbReference type="Pfam" id="PF07538">
    <property type="entry name" value="ChW"/>
    <property type="match status" value="3"/>
</dbReference>
<dbReference type="OrthoDB" id="2144002at2"/>
<evidence type="ECO:0000313" key="5">
    <source>
        <dbReference type="Proteomes" id="UP000177273"/>
    </source>
</evidence>
<dbReference type="InterPro" id="IPR038765">
    <property type="entry name" value="Papain-like_cys_pep_sf"/>
</dbReference>
<comment type="caution">
    <text evidence="4">The sequence shown here is derived from an EMBL/GenBank/DDBJ whole genome shotgun (WGS) entry which is preliminary data.</text>
</comment>
<evidence type="ECO:0000256" key="1">
    <source>
        <dbReference type="ARBA" id="ARBA00001561"/>
    </source>
</evidence>
<sequence length="483" mass="53234">MISFKKFVASSALSINLFGNFIPGVLSVNQAIIVEAAVIGDDYPSKWKAYPVGSLIPDNWGMYVRQCTSFVANRLSTVNKFNLPGGYGNASTWGSVARSQGYRVDMNPAVGSVVWWNWNHVGWVAEVKGDQVRIEEYNHDYKGNYFSRWINKNNASGYIHFKDLNSSSNTGSQASGGGQNVNIPSSGVYKFDGKYPIKAEAKLSSPDLDYYSSGSTVNYDRKLDADGYTWISYLSYQGNRRYIPVIKNNSTSTNNTTNSQIQNSNPAKGINYLTHISSYGWQPWVSNGKSATSRVGNRVEAIALTVNNLANSGSIEYRSHIQDLGWQNWSSNGNMSGTTGQSKRLEAIEIRLTGDLAKNYDVKYRVNVQGNGWQNWVTNGNASGTIGKSLEIYDIQVDLIPKNTSASSGGTAANWSLVKTSGTHVFKEKSDVRAEPKMSSSSLATYSPGQSVSYDYKTSFDGYEWISYIAGSGNRRFIAIRKL</sequence>
<accession>A0A9Q5JGV9</accession>
<evidence type="ECO:0000256" key="2">
    <source>
        <dbReference type="ARBA" id="ARBA00011901"/>
    </source>
</evidence>
<dbReference type="SMART" id="SM00287">
    <property type="entry name" value="SH3b"/>
    <property type="match status" value="2"/>
</dbReference>
<dbReference type="EC" id="3.5.1.28" evidence="2"/>
<dbReference type="SMART" id="SM00728">
    <property type="entry name" value="ChW"/>
    <property type="match status" value="3"/>
</dbReference>
<dbReference type="InterPro" id="IPR003646">
    <property type="entry name" value="SH3-like_bac-type"/>
</dbReference>
<evidence type="ECO:0000313" key="4">
    <source>
        <dbReference type="EMBL" id="OFI46923.1"/>
    </source>
</evidence>
<dbReference type="GO" id="GO:0008745">
    <property type="term" value="F:N-acetylmuramoyl-L-alanine amidase activity"/>
    <property type="evidence" value="ECO:0007669"/>
    <property type="project" value="UniProtKB-EC"/>
</dbReference>